<name>A0ABQ5J306_9ASTR</name>
<sequence>MQGEILRWVLLLQEFDFKVIDTKGALRTSQADIDPDWKPSGYQQNDQKTKPKLTKEHGNGIDVNKSRPKTKKVKVKVNTEESQSNQSGMKEYLMGAILTHMMGRGRESKL</sequence>
<feature type="compositionally biased region" description="Basic residues" evidence="1">
    <location>
        <begin position="66"/>
        <end position="75"/>
    </location>
</feature>
<evidence type="ECO:0000313" key="2">
    <source>
        <dbReference type="EMBL" id="GJU06290.1"/>
    </source>
</evidence>
<accession>A0ABQ5J306</accession>
<feature type="compositionally biased region" description="Basic and acidic residues" evidence="1">
    <location>
        <begin position="47"/>
        <end position="59"/>
    </location>
</feature>
<protein>
    <submittedName>
        <fullName evidence="2">Uncharacterized protein</fullName>
    </submittedName>
</protein>
<reference evidence="2" key="2">
    <citation type="submission" date="2022-01" db="EMBL/GenBank/DDBJ databases">
        <authorList>
            <person name="Yamashiro T."/>
            <person name="Shiraishi A."/>
            <person name="Satake H."/>
            <person name="Nakayama K."/>
        </authorList>
    </citation>
    <scope>NUCLEOTIDE SEQUENCE</scope>
</reference>
<dbReference type="Proteomes" id="UP001151760">
    <property type="component" value="Unassembled WGS sequence"/>
</dbReference>
<keyword evidence="3" id="KW-1185">Reference proteome</keyword>
<comment type="caution">
    <text evidence="2">The sequence shown here is derived from an EMBL/GenBank/DDBJ whole genome shotgun (WGS) entry which is preliminary data.</text>
</comment>
<dbReference type="EMBL" id="BQNB010021428">
    <property type="protein sequence ID" value="GJU06290.1"/>
    <property type="molecule type" value="Genomic_DNA"/>
</dbReference>
<evidence type="ECO:0000313" key="3">
    <source>
        <dbReference type="Proteomes" id="UP001151760"/>
    </source>
</evidence>
<organism evidence="2 3">
    <name type="scientific">Tanacetum coccineum</name>
    <dbReference type="NCBI Taxonomy" id="301880"/>
    <lineage>
        <taxon>Eukaryota</taxon>
        <taxon>Viridiplantae</taxon>
        <taxon>Streptophyta</taxon>
        <taxon>Embryophyta</taxon>
        <taxon>Tracheophyta</taxon>
        <taxon>Spermatophyta</taxon>
        <taxon>Magnoliopsida</taxon>
        <taxon>eudicotyledons</taxon>
        <taxon>Gunneridae</taxon>
        <taxon>Pentapetalae</taxon>
        <taxon>asterids</taxon>
        <taxon>campanulids</taxon>
        <taxon>Asterales</taxon>
        <taxon>Asteraceae</taxon>
        <taxon>Asteroideae</taxon>
        <taxon>Anthemideae</taxon>
        <taxon>Anthemidinae</taxon>
        <taxon>Tanacetum</taxon>
    </lineage>
</organism>
<evidence type="ECO:0000256" key="1">
    <source>
        <dbReference type="SAM" id="MobiDB-lite"/>
    </source>
</evidence>
<feature type="region of interest" description="Disordered" evidence="1">
    <location>
        <begin position="28"/>
        <end position="88"/>
    </location>
</feature>
<gene>
    <name evidence="2" type="ORF">Tco_1122720</name>
</gene>
<reference evidence="2" key="1">
    <citation type="journal article" date="2022" name="Int. J. Mol. Sci.">
        <title>Draft Genome of Tanacetum Coccineum: Genomic Comparison of Closely Related Tanacetum-Family Plants.</title>
        <authorList>
            <person name="Yamashiro T."/>
            <person name="Shiraishi A."/>
            <person name="Nakayama K."/>
            <person name="Satake H."/>
        </authorList>
    </citation>
    <scope>NUCLEOTIDE SEQUENCE</scope>
</reference>
<proteinExistence type="predicted"/>